<evidence type="ECO:0000313" key="1">
    <source>
        <dbReference type="EMBL" id="KAK0631524.1"/>
    </source>
</evidence>
<gene>
    <name evidence="1" type="ORF">B0T14DRAFT_417905</name>
</gene>
<dbReference type="AlphaFoldDB" id="A0AA39XCR1"/>
<keyword evidence="2" id="KW-1185">Reference proteome</keyword>
<dbReference type="EMBL" id="JAULSU010000001">
    <property type="protein sequence ID" value="KAK0631524.1"/>
    <property type="molecule type" value="Genomic_DNA"/>
</dbReference>
<reference evidence="1" key="1">
    <citation type="submission" date="2023-06" db="EMBL/GenBank/DDBJ databases">
        <title>Genome-scale phylogeny and comparative genomics of the fungal order Sordariales.</title>
        <authorList>
            <consortium name="Lawrence Berkeley National Laboratory"/>
            <person name="Hensen N."/>
            <person name="Bonometti L."/>
            <person name="Westerberg I."/>
            <person name="Brannstrom I.O."/>
            <person name="Guillou S."/>
            <person name="Cros-Aarteil S."/>
            <person name="Calhoun S."/>
            <person name="Haridas S."/>
            <person name="Kuo A."/>
            <person name="Mondo S."/>
            <person name="Pangilinan J."/>
            <person name="Riley R."/>
            <person name="Labutti K."/>
            <person name="Andreopoulos B."/>
            <person name="Lipzen A."/>
            <person name="Chen C."/>
            <person name="Yanf M."/>
            <person name="Daum C."/>
            <person name="Ng V."/>
            <person name="Clum A."/>
            <person name="Steindorff A."/>
            <person name="Ohm R."/>
            <person name="Martin F."/>
            <person name="Silar P."/>
            <person name="Natvig D."/>
            <person name="Lalanne C."/>
            <person name="Gautier V."/>
            <person name="Ament-Velasquez S.L."/>
            <person name="Kruys A."/>
            <person name="Hutchinson M.I."/>
            <person name="Powell A.J."/>
            <person name="Barry K."/>
            <person name="Miller A.N."/>
            <person name="Grigoriev I.V."/>
            <person name="Debuchy R."/>
            <person name="Gladieux P."/>
            <person name="Thoren M.H."/>
            <person name="Johannesson H."/>
        </authorList>
    </citation>
    <scope>NUCLEOTIDE SEQUENCE</scope>
    <source>
        <strain evidence="1">CBS 606.72</strain>
    </source>
</reference>
<accession>A0AA39XCR1</accession>
<proteinExistence type="predicted"/>
<comment type="caution">
    <text evidence="1">The sequence shown here is derived from an EMBL/GenBank/DDBJ whole genome shotgun (WGS) entry which is preliminary data.</text>
</comment>
<feature type="non-terminal residue" evidence="1">
    <location>
        <position position="1"/>
    </location>
</feature>
<sequence length="54" mass="6162">ARYNDLFVRALKLIMKEHKAACLATLNALCENYGSARTTVLQTPMSWLHRVDNL</sequence>
<evidence type="ECO:0000313" key="2">
    <source>
        <dbReference type="Proteomes" id="UP001175000"/>
    </source>
</evidence>
<organism evidence="1 2">
    <name type="scientific">Immersiella caudata</name>
    <dbReference type="NCBI Taxonomy" id="314043"/>
    <lineage>
        <taxon>Eukaryota</taxon>
        <taxon>Fungi</taxon>
        <taxon>Dikarya</taxon>
        <taxon>Ascomycota</taxon>
        <taxon>Pezizomycotina</taxon>
        <taxon>Sordariomycetes</taxon>
        <taxon>Sordariomycetidae</taxon>
        <taxon>Sordariales</taxon>
        <taxon>Lasiosphaeriaceae</taxon>
        <taxon>Immersiella</taxon>
    </lineage>
</organism>
<name>A0AA39XCR1_9PEZI</name>
<protein>
    <submittedName>
        <fullName evidence="1">Uncharacterized protein</fullName>
    </submittedName>
</protein>
<dbReference type="Proteomes" id="UP001175000">
    <property type="component" value="Unassembled WGS sequence"/>
</dbReference>